<sequence>MSKRSKLFGPRIIKCQRTDASGTVANPYPHSQFTVRRISYGCQRELHRISVTKDAEGEFASFYGVAYAAHMFGVFYFNAVNALYNISGQQPGLFGRIDNAAVISKNFRCADYKGSRRVEGNTYGIASGYEECI</sequence>
<dbReference type="AlphaFoldDB" id="A0A645FS87"/>
<dbReference type="EMBL" id="VSSQ01063234">
    <property type="protein sequence ID" value="MPN16299.1"/>
    <property type="molecule type" value="Genomic_DNA"/>
</dbReference>
<comment type="caution">
    <text evidence="1">The sequence shown here is derived from an EMBL/GenBank/DDBJ whole genome shotgun (WGS) entry which is preliminary data.</text>
</comment>
<accession>A0A645FS87</accession>
<proteinExistence type="predicted"/>
<reference evidence="1" key="1">
    <citation type="submission" date="2019-08" db="EMBL/GenBank/DDBJ databases">
        <authorList>
            <person name="Kucharzyk K."/>
            <person name="Murdoch R.W."/>
            <person name="Higgins S."/>
            <person name="Loffler F."/>
        </authorList>
    </citation>
    <scope>NUCLEOTIDE SEQUENCE</scope>
</reference>
<name>A0A645FS87_9ZZZZ</name>
<organism evidence="1">
    <name type="scientific">bioreactor metagenome</name>
    <dbReference type="NCBI Taxonomy" id="1076179"/>
    <lineage>
        <taxon>unclassified sequences</taxon>
        <taxon>metagenomes</taxon>
        <taxon>ecological metagenomes</taxon>
    </lineage>
</organism>
<evidence type="ECO:0000313" key="1">
    <source>
        <dbReference type="EMBL" id="MPN16299.1"/>
    </source>
</evidence>
<gene>
    <name evidence="1" type="ORF">SDC9_163637</name>
</gene>
<protein>
    <submittedName>
        <fullName evidence="1">Uncharacterized protein</fullName>
    </submittedName>
</protein>